<keyword evidence="2" id="KW-1185">Reference proteome</keyword>
<accession>A0A5C6IR05</accession>
<comment type="caution">
    <text evidence="1">The sequence shown here is derived from an EMBL/GenBank/DDBJ whole genome shotgun (WGS) entry which is preliminary data.</text>
</comment>
<dbReference type="RefSeq" id="WP_146469066.1">
    <property type="nucleotide sequence ID" value="NZ_VOGW01000191.1"/>
</dbReference>
<dbReference type="EMBL" id="VOGW01000191">
    <property type="protein sequence ID" value="TWV31668.1"/>
    <property type="molecule type" value="Genomic_DNA"/>
</dbReference>
<sequence length="180" mass="18409">MSGLVVVRLLPAGEERWLPAAGPGPVLRLRLGTAGAEVVAEAARVRPGAASARGAADEHCAVDAGTVAEHRRPACADVLYTVRPRPRGAAVRWLAEMSARYPGCALAAAPVTGGGWLALAGGGRGGGPTPVARAVGPDQPLLASCLHAWLVQGRSLAELAYVRPVRPHSRRRASAGLVSS</sequence>
<dbReference type="AlphaFoldDB" id="A0A5C6IR05"/>
<reference evidence="1" key="1">
    <citation type="journal article" date="2019" name="Microbiol. Resour. Announc.">
        <title>Draft Genomic Sequences of Streptomyces misionensis and Streptomyces albidoflavus, bacteria applied for phytopathogen biocontrol.</title>
        <authorList>
            <person name="Pylro V."/>
            <person name="Dias A."/>
            <person name="Andreote F."/>
            <person name="Varani A."/>
            <person name="Andreote C."/>
            <person name="Bernardo E."/>
            <person name="Martins T."/>
        </authorList>
    </citation>
    <scope>NUCLEOTIDE SEQUENCE [LARGE SCALE GENOMIC DNA]</scope>
    <source>
        <strain evidence="1">66</strain>
    </source>
</reference>
<evidence type="ECO:0000313" key="2">
    <source>
        <dbReference type="Proteomes" id="UP000320481"/>
    </source>
</evidence>
<protein>
    <submittedName>
        <fullName evidence="1">Uncharacterized protein</fullName>
    </submittedName>
</protein>
<organism evidence="1 2">
    <name type="scientific">Streptomyces misionensis</name>
    <dbReference type="NCBI Taxonomy" id="67331"/>
    <lineage>
        <taxon>Bacteria</taxon>
        <taxon>Bacillati</taxon>
        <taxon>Actinomycetota</taxon>
        <taxon>Actinomycetes</taxon>
        <taxon>Kitasatosporales</taxon>
        <taxon>Streptomycetaceae</taxon>
        <taxon>Streptomyces</taxon>
    </lineage>
</organism>
<evidence type="ECO:0000313" key="1">
    <source>
        <dbReference type="EMBL" id="TWV31668.1"/>
    </source>
</evidence>
<dbReference type="Proteomes" id="UP000320481">
    <property type="component" value="Unassembled WGS sequence"/>
</dbReference>
<proteinExistence type="predicted"/>
<gene>
    <name evidence="1" type="ORF">FRZ03_34915</name>
</gene>
<name>A0A5C6IR05_9ACTN</name>